<dbReference type="CDD" id="cd11480">
    <property type="entry name" value="SLC5sbd_u4"/>
    <property type="match status" value="1"/>
</dbReference>
<evidence type="ECO:0000313" key="9">
    <source>
        <dbReference type="EMBL" id="SDV49043.1"/>
    </source>
</evidence>
<keyword evidence="3" id="KW-0813">Transport</keyword>
<evidence type="ECO:0000256" key="6">
    <source>
        <dbReference type="ARBA" id="ARBA00023136"/>
    </source>
</evidence>
<dbReference type="PANTHER" id="PTHR48086">
    <property type="entry name" value="SODIUM/PROLINE SYMPORTER-RELATED"/>
    <property type="match status" value="1"/>
</dbReference>
<comment type="subcellular location">
    <subcellularLocation>
        <location evidence="1">Membrane</location>
        <topology evidence="1">Multi-pass membrane protein</topology>
    </subcellularLocation>
</comment>
<feature type="transmembrane region" description="Helical" evidence="8">
    <location>
        <begin position="661"/>
        <end position="681"/>
    </location>
</feature>
<evidence type="ECO:0000256" key="3">
    <source>
        <dbReference type="ARBA" id="ARBA00022448"/>
    </source>
</evidence>
<feature type="transmembrane region" description="Helical" evidence="8">
    <location>
        <begin position="82"/>
        <end position="103"/>
    </location>
</feature>
<dbReference type="InterPro" id="IPR038377">
    <property type="entry name" value="Na/Glc_symporter_sf"/>
</dbReference>
<feature type="transmembrane region" description="Helical" evidence="8">
    <location>
        <begin position="565"/>
        <end position="583"/>
    </location>
</feature>
<feature type="transmembrane region" description="Helical" evidence="8">
    <location>
        <begin position="109"/>
        <end position="130"/>
    </location>
</feature>
<dbReference type="RefSeq" id="WP_091908625.1">
    <property type="nucleotide sequence ID" value="NZ_FNLO01000007.1"/>
</dbReference>
<feature type="transmembrane region" description="Helical" evidence="8">
    <location>
        <begin position="428"/>
        <end position="450"/>
    </location>
</feature>
<dbReference type="InterPro" id="IPR001734">
    <property type="entry name" value="Na/solute_symporter"/>
</dbReference>
<organism evidence="9 10">
    <name type="scientific">Chitinasiproducens palmae</name>
    <dbReference type="NCBI Taxonomy" id="1770053"/>
    <lineage>
        <taxon>Bacteria</taxon>
        <taxon>Pseudomonadati</taxon>
        <taxon>Pseudomonadota</taxon>
        <taxon>Betaproteobacteria</taxon>
        <taxon>Burkholderiales</taxon>
        <taxon>Burkholderiaceae</taxon>
        <taxon>Chitinasiproducens</taxon>
    </lineage>
</organism>
<comment type="similarity">
    <text evidence="2 7">Belongs to the sodium:solute symporter (SSF) (TC 2.A.21) family.</text>
</comment>
<dbReference type="PROSITE" id="PS50283">
    <property type="entry name" value="NA_SOLUT_SYMP_3"/>
    <property type="match status" value="1"/>
</dbReference>
<feature type="transmembrane region" description="Helical" evidence="8">
    <location>
        <begin position="42"/>
        <end position="61"/>
    </location>
</feature>
<name>A0A1H2PQE0_9BURK</name>
<feature type="transmembrane region" description="Helical" evidence="8">
    <location>
        <begin position="395"/>
        <end position="416"/>
    </location>
</feature>
<dbReference type="NCBIfam" id="TIGR03648">
    <property type="entry name" value="Na_symport_lg"/>
    <property type="match status" value="1"/>
</dbReference>
<dbReference type="OrthoDB" id="9764416at2"/>
<evidence type="ECO:0000256" key="5">
    <source>
        <dbReference type="ARBA" id="ARBA00022989"/>
    </source>
</evidence>
<keyword evidence="5 8" id="KW-1133">Transmembrane helix</keyword>
<evidence type="ECO:0000256" key="1">
    <source>
        <dbReference type="ARBA" id="ARBA00004141"/>
    </source>
</evidence>
<dbReference type="GO" id="GO:0022857">
    <property type="term" value="F:transmembrane transporter activity"/>
    <property type="evidence" value="ECO:0007669"/>
    <property type="project" value="InterPro"/>
</dbReference>
<keyword evidence="10" id="KW-1185">Reference proteome</keyword>
<gene>
    <name evidence="9" type="ORF">SAMN05216551_10713</name>
</gene>
<evidence type="ECO:0000256" key="8">
    <source>
        <dbReference type="SAM" id="Phobius"/>
    </source>
</evidence>
<dbReference type="GO" id="GO:0005886">
    <property type="term" value="C:plasma membrane"/>
    <property type="evidence" value="ECO:0007669"/>
    <property type="project" value="TreeGrafter"/>
</dbReference>
<keyword evidence="4 8" id="KW-0812">Transmembrane</keyword>
<accession>A0A1H2PQE0</accession>
<evidence type="ECO:0000313" key="10">
    <source>
        <dbReference type="Proteomes" id="UP000243719"/>
    </source>
</evidence>
<feature type="transmembrane region" description="Helical" evidence="8">
    <location>
        <begin position="182"/>
        <end position="203"/>
    </location>
</feature>
<dbReference type="Gene3D" id="1.20.1730.10">
    <property type="entry name" value="Sodium/glucose cotransporter"/>
    <property type="match status" value="2"/>
</dbReference>
<proteinExistence type="inferred from homology"/>
<evidence type="ECO:0000256" key="4">
    <source>
        <dbReference type="ARBA" id="ARBA00022692"/>
    </source>
</evidence>
<dbReference type="InterPro" id="IPR050277">
    <property type="entry name" value="Sodium:Solute_Symporter"/>
</dbReference>
<feature type="transmembrane region" description="Helical" evidence="8">
    <location>
        <begin position="621"/>
        <end position="641"/>
    </location>
</feature>
<feature type="transmembrane region" description="Helical" evidence="8">
    <location>
        <begin position="150"/>
        <end position="170"/>
    </location>
</feature>
<dbReference type="Proteomes" id="UP000243719">
    <property type="component" value="Unassembled WGS sequence"/>
</dbReference>
<feature type="transmembrane region" description="Helical" evidence="8">
    <location>
        <begin position="589"/>
        <end position="614"/>
    </location>
</feature>
<dbReference type="AlphaFoldDB" id="A0A1H2PQE0"/>
<dbReference type="Pfam" id="PF00474">
    <property type="entry name" value="SSF"/>
    <property type="match status" value="2"/>
</dbReference>
<keyword evidence="6 8" id="KW-0472">Membrane</keyword>
<dbReference type="EMBL" id="FNLO01000007">
    <property type="protein sequence ID" value="SDV49043.1"/>
    <property type="molecule type" value="Genomic_DNA"/>
</dbReference>
<reference evidence="10" key="1">
    <citation type="submission" date="2016-09" db="EMBL/GenBank/DDBJ databases">
        <authorList>
            <person name="Varghese N."/>
            <person name="Submissions S."/>
        </authorList>
    </citation>
    <scope>NUCLEOTIDE SEQUENCE [LARGE SCALE GENOMIC DNA]</scope>
    <source>
        <strain evidence="10">JS23</strain>
    </source>
</reference>
<dbReference type="PANTHER" id="PTHR48086:SF5">
    <property type="entry name" value="NA(+):SOLUTE SYMPORTER (SSF FAMILY)"/>
    <property type="match status" value="1"/>
</dbReference>
<protein>
    <submittedName>
        <fullName evidence="9">Cation/acetate symporter</fullName>
    </submittedName>
</protein>
<evidence type="ECO:0000256" key="2">
    <source>
        <dbReference type="ARBA" id="ARBA00006434"/>
    </source>
</evidence>
<dbReference type="InterPro" id="IPR019899">
    <property type="entry name" value="Na/solute_symporter_VC_2705"/>
</dbReference>
<sequence>MSIDGAASRRLARRYLLFAVGLAAFIAGVAQLERLIGAGDWIGVLFLSATLMLYAVIGLCARTADLDEYYVAGRRVPAVFNGMATAADWLSAASFVGIAGYLIGNGRGGLVYLLGWTGGFCLVAVLLAPYIRKLGRYTIPDFLAARYPGVGVRAIAIAATMICSFIYLIAQIQGVGLIASRFVGVDFGIGIFFGLAGILVCSFLGGMRAVTWTQVAQCLVLLSAILLPTSLLGQKLGLGPVPQFNYGSLVERLGRLETQLAASPVEKDARAALQARADLLDARLAALPGSYEAARRDLAARIAALHAAAADAESPDESVRERYVALRARLAAEEAEFPPDPRTAAERWRVERAALLARMVPPRALVADRQTDATAGASGRTLPNAAIESNRRANFVALLICLTLGTASLPHVLTRFATATSVSSARSAVAWTLGLVGLFYLTVPVLAVMVKFELLSHLLGSSLDALPAWTAQWRRLETPMIAVEDVLGDGRVHWAGLRFDTDMILLASPEIGGLPAYVSGLVAAGALAAALSTADGLLLTIANVLSHDVYFHLLGRRTASHRRVIVSKLLLLAVALLAAWLATRNLGNILFLVGAAFSLAASSLFPALVLGVFWRRTSPRAATAAMTAGLGVCAYYIATTYPPFAHLTGFLGPRWFGIDPSGAGVFGVSAGFAVAVIGTLCDPQAGKQAAVADAMRLP</sequence>
<dbReference type="STRING" id="1770053.SAMN05216551_10713"/>
<evidence type="ECO:0000256" key="7">
    <source>
        <dbReference type="RuleBase" id="RU362091"/>
    </source>
</evidence>